<evidence type="ECO:0000259" key="2">
    <source>
        <dbReference type="SMART" id="SM00881"/>
    </source>
</evidence>
<dbReference type="EMBL" id="JBHUIJ010000028">
    <property type="protein sequence ID" value="MFD2239228.1"/>
    <property type="molecule type" value="Genomic_DNA"/>
</dbReference>
<protein>
    <submittedName>
        <fullName evidence="3">CoA-binding protein</fullName>
    </submittedName>
</protein>
<evidence type="ECO:0000313" key="3">
    <source>
        <dbReference type="EMBL" id="MFD2239228.1"/>
    </source>
</evidence>
<keyword evidence="4" id="KW-1185">Reference proteome</keyword>
<feature type="domain" description="CoA-binding" evidence="2">
    <location>
        <begin position="11"/>
        <end position="106"/>
    </location>
</feature>
<dbReference type="Pfam" id="PF13380">
    <property type="entry name" value="CoA_binding_2"/>
    <property type="match status" value="1"/>
</dbReference>
<dbReference type="InterPro" id="IPR036291">
    <property type="entry name" value="NAD(P)-bd_dom_sf"/>
</dbReference>
<organism evidence="3 4">
    <name type="scientific">Aureimonas populi</name>
    <dbReference type="NCBI Taxonomy" id="1701758"/>
    <lineage>
        <taxon>Bacteria</taxon>
        <taxon>Pseudomonadati</taxon>
        <taxon>Pseudomonadota</taxon>
        <taxon>Alphaproteobacteria</taxon>
        <taxon>Hyphomicrobiales</taxon>
        <taxon>Aurantimonadaceae</taxon>
        <taxon>Aureimonas</taxon>
    </lineage>
</organism>
<accession>A0ABW5CT28</accession>
<dbReference type="SUPFAM" id="SSF52210">
    <property type="entry name" value="Succinyl-CoA synthetase domains"/>
    <property type="match status" value="1"/>
</dbReference>
<sequence>MPAPPHAMAALMAPRSVAVIGASERADASSSFVMRNLLARGFAGPILPVHPRGGTVFGLPAARSIADLDRTPDVAVLAIAAQHVNGVLEEAGAAGIKAAVVLASGFAELDAAGRERQDELVAIARRHGMAVCGPNCLGLFNLHSGAALYSSTLSGTLAPGALALVSHSGASAIALSGTGRLGLSTVVSCGNGAASDLPDYLAFLAGDDQTRAIGLVMEALRDPSAFARAMEAVNTAGKPVIALRAGRSAAGQRATA</sequence>
<dbReference type="InterPro" id="IPR016102">
    <property type="entry name" value="Succinyl-CoA_synth-like"/>
</dbReference>
<dbReference type="Proteomes" id="UP001597371">
    <property type="component" value="Unassembled WGS sequence"/>
</dbReference>
<gene>
    <name evidence="3" type="ORF">ACFSKQ_17400</name>
</gene>
<reference evidence="4" key="1">
    <citation type="journal article" date="2019" name="Int. J. Syst. Evol. Microbiol.">
        <title>The Global Catalogue of Microorganisms (GCM) 10K type strain sequencing project: providing services to taxonomists for standard genome sequencing and annotation.</title>
        <authorList>
            <consortium name="The Broad Institute Genomics Platform"/>
            <consortium name="The Broad Institute Genome Sequencing Center for Infectious Disease"/>
            <person name="Wu L."/>
            <person name="Ma J."/>
        </authorList>
    </citation>
    <scope>NUCLEOTIDE SEQUENCE [LARGE SCALE GENOMIC DNA]</scope>
    <source>
        <strain evidence="4">ZS-35-S2</strain>
    </source>
</reference>
<name>A0ABW5CT28_9HYPH</name>
<keyword evidence="1" id="KW-0816">Tricarboxylic acid cycle</keyword>
<dbReference type="RefSeq" id="WP_377946589.1">
    <property type="nucleotide sequence ID" value="NZ_JBHUIJ010000028.1"/>
</dbReference>
<feature type="non-terminal residue" evidence="3">
    <location>
        <position position="256"/>
    </location>
</feature>
<dbReference type="SUPFAM" id="SSF51735">
    <property type="entry name" value="NAD(P)-binding Rossmann-fold domains"/>
    <property type="match status" value="1"/>
</dbReference>
<evidence type="ECO:0000256" key="1">
    <source>
        <dbReference type="ARBA" id="ARBA00022532"/>
    </source>
</evidence>
<proteinExistence type="predicted"/>
<dbReference type="InterPro" id="IPR003781">
    <property type="entry name" value="CoA-bd"/>
</dbReference>
<dbReference type="InterPro" id="IPR032875">
    <property type="entry name" value="Succ_CoA_lig_flav_dom"/>
</dbReference>
<dbReference type="PANTHER" id="PTHR42793:SF1">
    <property type="entry name" value="PEPTIDYL-LYSINE N-ACETYLTRANSFERASE PATZ"/>
    <property type="match status" value="1"/>
</dbReference>
<dbReference type="SMART" id="SM00881">
    <property type="entry name" value="CoA_binding"/>
    <property type="match status" value="1"/>
</dbReference>
<dbReference type="Gene3D" id="3.40.50.261">
    <property type="entry name" value="Succinyl-CoA synthetase domains"/>
    <property type="match status" value="1"/>
</dbReference>
<dbReference type="Pfam" id="PF13607">
    <property type="entry name" value="Succ_CoA_lig"/>
    <property type="match status" value="1"/>
</dbReference>
<dbReference type="Gene3D" id="3.40.50.720">
    <property type="entry name" value="NAD(P)-binding Rossmann-like Domain"/>
    <property type="match status" value="1"/>
</dbReference>
<dbReference type="PANTHER" id="PTHR42793">
    <property type="entry name" value="COA BINDING DOMAIN CONTAINING PROTEIN"/>
    <property type="match status" value="1"/>
</dbReference>
<comment type="caution">
    <text evidence="3">The sequence shown here is derived from an EMBL/GenBank/DDBJ whole genome shotgun (WGS) entry which is preliminary data.</text>
</comment>
<evidence type="ECO:0000313" key="4">
    <source>
        <dbReference type="Proteomes" id="UP001597371"/>
    </source>
</evidence>